<accession>A0ABU0YN19</accession>
<evidence type="ECO:0000256" key="4">
    <source>
        <dbReference type="ARBA" id="ARBA00023002"/>
    </source>
</evidence>
<dbReference type="Gene3D" id="2.102.10.10">
    <property type="entry name" value="Rieske [2Fe-2S] iron-sulphur domain"/>
    <property type="match status" value="1"/>
</dbReference>
<organism evidence="8 9">
    <name type="scientific">Dongia sedimenti</name>
    <dbReference type="NCBI Taxonomy" id="3064282"/>
    <lineage>
        <taxon>Bacteria</taxon>
        <taxon>Pseudomonadati</taxon>
        <taxon>Pseudomonadota</taxon>
        <taxon>Alphaproteobacteria</taxon>
        <taxon>Rhodospirillales</taxon>
        <taxon>Dongiaceae</taxon>
        <taxon>Dongia</taxon>
    </lineage>
</organism>
<keyword evidence="2" id="KW-0001">2Fe-2S</keyword>
<dbReference type="Gene3D" id="3.90.380.10">
    <property type="entry name" value="Naphthalene 1,2-dioxygenase Alpha Subunit, Chain A, domain 1"/>
    <property type="match status" value="2"/>
</dbReference>
<dbReference type="SUPFAM" id="SSF50022">
    <property type="entry name" value="ISP domain"/>
    <property type="match status" value="1"/>
</dbReference>
<dbReference type="InterPro" id="IPR001663">
    <property type="entry name" value="Rng_hydr_dOase-A"/>
</dbReference>
<protein>
    <submittedName>
        <fullName evidence="8">Aromatic ring-hydroxylating dioxygenase subunit alpha</fullName>
        <ecNumber evidence="8">1.14.13.-</ecNumber>
    </submittedName>
</protein>
<comment type="caution">
    <text evidence="8">The sequence shown here is derived from an EMBL/GenBank/DDBJ whole genome shotgun (WGS) entry which is preliminary data.</text>
</comment>
<dbReference type="SUPFAM" id="SSF55961">
    <property type="entry name" value="Bet v1-like"/>
    <property type="match status" value="1"/>
</dbReference>
<keyword evidence="6" id="KW-0411">Iron-sulfur</keyword>
<dbReference type="GO" id="GO:0051213">
    <property type="term" value="F:dioxygenase activity"/>
    <property type="evidence" value="ECO:0007669"/>
    <property type="project" value="UniProtKB-KW"/>
</dbReference>
<evidence type="ECO:0000256" key="2">
    <source>
        <dbReference type="ARBA" id="ARBA00022714"/>
    </source>
</evidence>
<evidence type="ECO:0000256" key="6">
    <source>
        <dbReference type="ARBA" id="ARBA00023014"/>
    </source>
</evidence>
<feature type="domain" description="Rieske" evidence="7">
    <location>
        <begin position="43"/>
        <end position="151"/>
    </location>
</feature>
<dbReference type="InterPro" id="IPR015879">
    <property type="entry name" value="Ring_hydroxy_dOase_asu_C_dom"/>
</dbReference>
<keyword evidence="3" id="KW-0479">Metal-binding</keyword>
<dbReference type="Proteomes" id="UP001230156">
    <property type="component" value="Unassembled WGS sequence"/>
</dbReference>
<comment type="cofactor">
    <cofactor evidence="1">
        <name>Fe cation</name>
        <dbReference type="ChEBI" id="CHEBI:24875"/>
    </cofactor>
</comment>
<proteinExistence type="predicted"/>
<evidence type="ECO:0000256" key="1">
    <source>
        <dbReference type="ARBA" id="ARBA00001962"/>
    </source>
</evidence>
<dbReference type="EC" id="1.14.13.-" evidence="8"/>
<dbReference type="EMBL" id="JAUYVI010000005">
    <property type="protein sequence ID" value="MDQ7249125.1"/>
    <property type="molecule type" value="Genomic_DNA"/>
</dbReference>
<dbReference type="Pfam" id="PF00355">
    <property type="entry name" value="Rieske"/>
    <property type="match status" value="1"/>
</dbReference>
<dbReference type="PROSITE" id="PS51296">
    <property type="entry name" value="RIESKE"/>
    <property type="match status" value="1"/>
</dbReference>
<evidence type="ECO:0000259" key="7">
    <source>
        <dbReference type="PROSITE" id="PS51296"/>
    </source>
</evidence>
<dbReference type="PANTHER" id="PTHR43756">
    <property type="entry name" value="CHOLINE MONOOXYGENASE, CHLOROPLASTIC"/>
    <property type="match status" value="1"/>
</dbReference>
<keyword evidence="8" id="KW-0223">Dioxygenase</keyword>
<name>A0ABU0YN19_9PROT</name>
<dbReference type="Pfam" id="PF00848">
    <property type="entry name" value="Ring_hydroxyl_A"/>
    <property type="match status" value="1"/>
</dbReference>
<dbReference type="PANTHER" id="PTHR43756:SF5">
    <property type="entry name" value="CHOLINE MONOOXYGENASE, CHLOROPLASTIC"/>
    <property type="match status" value="1"/>
</dbReference>
<reference evidence="9" key="1">
    <citation type="submission" date="2023-08" db="EMBL/GenBank/DDBJ databases">
        <title>Rhodospirillaceae gen. nov., a novel taxon isolated from the Yangtze River Yuezi River estuary sludge.</title>
        <authorList>
            <person name="Ruan L."/>
        </authorList>
    </citation>
    <scope>NUCLEOTIDE SEQUENCE [LARGE SCALE GENOMIC DNA]</scope>
    <source>
        <strain evidence="9">R-7</strain>
    </source>
</reference>
<dbReference type="RefSeq" id="WP_379956784.1">
    <property type="nucleotide sequence ID" value="NZ_JAUYVI010000005.1"/>
</dbReference>
<dbReference type="InterPro" id="IPR036922">
    <property type="entry name" value="Rieske_2Fe-2S_sf"/>
</dbReference>
<sequence>MLQQKSLDWADTAPERAMTLPARYFYDPKVFEAERERIFYPAWHCVAHLSELRQPGQFVTFDILDQSVIVSNDAGSLHAFHNACQHRGNRLTNERRGETGPVFRCGYHSWCYGRDGALRNAPRTERLPDFDKTQFGLKPVQLEVLGSFVFINMDPDAAPLAAIAPGAEAKMAQYLPDLADMRLISEVDVIVPANWKVIMDNSIEGYHFGLSGPVHKELAALIDFKQYALEAHDKWWTYIGPPNGDVDSAYGVPLACATWQTDWFFNIGIWPNTTFYCFPFADICGTFLMIPLEPEKSLLRFGYYGPAGRAMPEVTKACIQWMNQQLGPEDIALNVTNQKGLRSFGYNQGRYLIDAARSNESEHLVHHFHRLVHQAVRPALVP</sequence>
<evidence type="ECO:0000256" key="3">
    <source>
        <dbReference type="ARBA" id="ARBA00022723"/>
    </source>
</evidence>
<gene>
    <name evidence="8" type="ORF">Q8A70_15665</name>
</gene>
<dbReference type="CDD" id="cd03469">
    <property type="entry name" value="Rieske_RO_Alpha_N"/>
    <property type="match status" value="1"/>
</dbReference>
<keyword evidence="9" id="KW-1185">Reference proteome</keyword>
<evidence type="ECO:0000313" key="8">
    <source>
        <dbReference type="EMBL" id="MDQ7249125.1"/>
    </source>
</evidence>
<keyword evidence="5" id="KW-0408">Iron</keyword>
<dbReference type="InterPro" id="IPR017941">
    <property type="entry name" value="Rieske_2Fe-2S"/>
</dbReference>
<evidence type="ECO:0000256" key="5">
    <source>
        <dbReference type="ARBA" id="ARBA00023004"/>
    </source>
</evidence>
<dbReference type="PRINTS" id="PR00090">
    <property type="entry name" value="RNGDIOXGNASE"/>
</dbReference>
<evidence type="ECO:0000313" key="9">
    <source>
        <dbReference type="Proteomes" id="UP001230156"/>
    </source>
</evidence>
<keyword evidence="4 8" id="KW-0560">Oxidoreductase</keyword>